<protein>
    <submittedName>
        <fullName evidence="1">Uncharacterized protein</fullName>
    </submittedName>
</protein>
<evidence type="ECO:0000313" key="2">
    <source>
        <dbReference type="Proteomes" id="UP000473278"/>
    </source>
</evidence>
<dbReference type="Proteomes" id="UP000473278">
    <property type="component" value="Unassembled WGS sequence"/>
</dbReference>
<proteinExistence type="predicted"/>
<dbReference type="AlphaFoldDB" id="A0A6M1T1Y2"/>
<accession>A0A6M1T1Y2</accession>
<gene>
    <name evidence="1" type="ORF">G3570_05350</name>
</gene>
<name>A0A6M1T1Y2_9BACT</name>
<dbReference type="EMBL" id="JAALLT010000002">
    <property type="protein sequence ID" value="NGP76045.1"/>
    <property type="molecule type" value="Genomic_DNA"/>
</dbReference>
<reference evidence="1 2" key="1">
    <citation type="submission" date="2020-02" db="EMBL/GenBank/DDBJ databases">
        <title>Balneolaceae bacterium YR4-1, complete genome.</title>
        <authorList>
            <person name="Li Y."/>
            <person name="Wu S."/>
        </authorList>
    </citation>
    <scope>NUCLEOTIDE SEQUENCE [LARGE SCALE GENOMIC DNA]</scope>
    <source>
        <strain evidence="1 2">YR4-1</strain>
    </source>
</reference>
<evidence type="ECO:0000313" key="1">
    <source>
        <dbReference type="EMBL" id="NGP76045.1"/>
    </source>
</evidence>
<organism evidence="1 2">
    <name type="scientific">Halalkalibaculum roseum</name>
    <dbReference type="NCBI Taxonomy" id="2709311"/>
    <lineage>
        <taxon>Bacteria</taxon>
        <taxon>Pseudomonadati</taxon>
        <taxon>Balneolota</taxon>
        <taxon>Balneolia</taxon>
        <taxon>Balneolales</taxon>
        <taxon>Balneolaceae</taxon>
        <taxon>Halalkalibaculum</taxon>
    </lineage>
</organism>
<dbReference type="RefSeq" id="WP_165140059.1">
    <property type="nucleotide sequence ID" value="NZ_JAALLT010000002.1"/>
</dbReference>
<comment type="caution">
    <text evidence="1">The sequence shown here is derived from an EMBL/GenBank/DDBJ whole genome shotgun (WGS) entry which is preliminary data.</text>
</comment>
<sequence length="103" mass="11303">MHFKTGKKDTITILLVGLCLNLSAFHFHSLLVYPDSDKGNIPHHIKEELPVCFACQHLTAGIQSYNSTSVITTESVRADLFSSVEAETDFTPASISNKSPPLE</sequence>
<keyword evidence="2" id="KW-1185">Reference proteome</keyword>